<sequence>LADPLTPIRSRREEARRALAAIRRDVEHTLGTERARVSALRAQVSALGPAATLARGYAVVQVVPRDGSDPQVVTSIAQSPPGSQLRIRVADGSITAAGMSATPAD</sequence>
<accession>A0A2N0X920</accession>
<dbReference type="PANTHER" id="PTHR30008">
    <property type="entry name" value="EXODEOXYRIBONUCLEASE 7 LARGE SUBUNIT"/>
    <property type="match status" value="1"/>
</dbReference>
<dbReference type="Pfam" id="PF02601">
    <property type="entry name" value="Exonuc_VII_L"/>
    <property type="match status" value="1"/>
</dbReference>
<dbReference type="InterPro" id="IPR003753">
    <property type="entry name" value="Exonuc_VII_L"/>
</dbReference>
<evidence type="ECO:0000313" key="2">
    <source>
        <dbReference type="EMBL" id="PKF69205.1"/>
    </source>
</evidence>
<evidence type="ECO:0000313" key="3">
    <source>
        <dbReference type="Proteomes" id="UP000233249"/>
    </source>
</evidence>
<evidence type="ECO:0000259" key="1">
    <source>
        <dbReference type="Pfam" id="PF02601"/>
    </source>
</evidence>
<gene>
    <name evidence="2" type="ORF">CXB45_03465</name>
</gene>
<protein>
    <submittedName>
        <fullName evidence="2">Exodeoxyribonuclease VII large subunit</fullName>
    </submittedName>
</protein>
<dbReference type="InterPro" id="IPR020579">
    <property type="entry name" value="Exonuc_VII_lsu_C"/>
</dbReference>
<name>A0A2N0X920_9CORY</name>
<dbReference type="PANTHER" id="PTHR30008:SF0">
    <property type="entry name" value="EXODEOXYRIBONUCLEASE 7 LARGE SUBUNIT"/>
    <property type="match status" value="1"/>
</dbReference>
<organism evidence="2 3">
    <name type="scientific">Corynebacterium mastitidis</name>
    <dbReference type="NCBI Taxonomy" id="161890"/>
    <lineage>
        <taxon>Bacteria</taxon>
        <taxon>Bacillati</taxon>
        <taxon>Actinomycetota</taxon>
        <taxon>Actinomycetes</taxon>
        <taxon>Mycobacteriales</taxon>
        <taxon>Corynebacteriaceae</taxon>
        <taxon>Corynebacterium</taxon>
    </lineage>
</organism>
<proteinExistence type="predicted"/>
<dbReference type="EMBL" id="PJAF01000006">
    <property type="protein sequence ID" value="PKF69205.1"/>
    <property type="molecule type" value="Genomic_DNA"/>
</dbReference>
<dbReference type="Proteomes" id="UP000233249">
    <property type="component" value="Unassembled WGS sequence"/>
</dbReference>
<dbReference type="GO" id="GO:0008855">
    <property type="term" value="F:exodeoxyribonuclease VII activity"/>
    <property type="evidence" value="ECO:0007669"/>
    <property type="project" value="InterPro"/>
</dbReference>
<feature type="domain" description="Exonuclease VII large subunit C-terminal" evidence="1">
    <location>
        <begin position="8"/>
        <end position="96"/>
    </location>
</feature>
<dbReference type="RefSeq" id="WP_272896726.1">
    <property type="nucleotide sequence ID" value="NZ_PJAF01000006.1"/>
</dbReference>
<dbReference type="GO" id="GO:0009318">
    <property type="term" value="C:exodeoxyribonuclease VII complex"/>
    <property type="evidence" value="ECO:0007669"/>
    <property type="project" value="InterPro"/>
</dbReference>
<feature type="non-terminal residue" evidence="2">
    <location>
        <position position="1"/>
    </location>
</feature>
<comment type="caution">
    <text evidence="2">The sequence shown here is derived from an EMBL/GenBank/DDBJ whole genome shotgun (WGS) entry which is preliminary data.</text>
</comment>
<dbReference type="GO" id="GO:0006308">
    <property type="term" value="P:DNA catabolic process"/>
    <property type="evidence" value="ECO:0007669"/>
    <property type="project" value="InterPro"/>
</dbReference>
<reference evidence="2 3" key="1">
    <citation type="submission" date="2017-12" db="EMBL/GenBank/DDBJ databases">
        <title>Corynebacterium mastitidis 16-1433 Genome.</title>
        <authorList>
            <person name="Gulvik C.A."/>
        </authorList>
    </citation>
    <scope>NUCLEOTIDE SEQUENCE [LARGE SCALE GENOMIC DNA]</scope>
    <source>
        <strain evidence="2 3">16-1433</strain>
    </source>
</reference>
<dbReference type="AlphaFoldDB" id="A0A2N0X920"/>